<feature type="domain" description="FtsK" evidence="5">
    <location>
        <begin position="804"/>
        <end position="1047"/>
    </location>
</feature>
<comment type="caution">
    <text evidence="6">The sequence shown here is derived from an EMBL/GenBank/DDBJ whole genome shotgun (WGS) entry which is preliminary data.</text>
</comment>
<keyword evidence="4" id="KW-1133">Transmembrane helix</keyword>
<dbReference type="GO" id="GO:0003677">
    <property type="term" value="F:DNA binding"/>
    <property type="evidence" value="ECO:0007669"/>
    <property type="project" value="InterPro"/>
</dbReference>
<dbReference type="PANTHER" id="PTHR22683">
    <property type="entry name" value="SPORULATION PROTEIN RELATED"/>
    <property type="match status" value="1"/>
</dbReference>
<dbReference type="Pfam" id="PF01580">
    <property type="entry name" value="FtsK_SpoIIIE"/>
    <property type="match status" value="1"/>
</dbReference>
<keyword evidence="6" id="KW-0132">Cell division</keyword>
<dbReference type="SUPFAM" id="SSF52540">
    <property type="entry name" value="P-loop containing nucleoside triphosphate hydrolases"/>
    <property type="match status" value="1"/>
</dbReference>
<protein>
    <submittedName>
        <fullName evidence="6">Cell division protein FtsK</fullName>
    </submittedName>
</protein>
<reference evidence="6 7" key="1">
    <citation type="submission" date="2013-06" db="EMBL/GenBank/DDBJ databases">
        <title>Rumen cellulosomics: divergent fiber-degrading strategies revealed by comparative genome-wide analysis of six Ruminococcal strains.</title>
        <authorList>
            <person name="Dassa B."/>
            <person name="Borovok I."/>
            <person name="Lamed R."/>
            <person name="Flint H."/>
            <person name="Yeoman C.J."/>
            <person name="White B."/>
            <person name="Bayer E.A."/>
        </authorList>
    </citation>
    <scope>NUCLEOTIDE SEQUENCE [LARGE SCALE GENOMIC DNA]</scope>
    <source>
        <strain evidence="6 7">SY3</strain>
    </source>
</reference>
<dbReference type="InterPro" id="IPR050206">
    <property type="entry name" value="FtsK/SpoIIIE/SftA"/>
</dbReference>
<dbReference type="PANTHER" id="PTHR22683:SF1">
    <property type="entry name" value="TYPE VII SECRETION SYSTEM PROTEIN ESSC"/>
    <property type="match status" value="1"/>
</dbReference>
<keyword evidence="4" id="KW-0812">Transmembrane</keyword>
<organism evidence="6 7">
    <name type="scientific">Ruminococcus albus SY3</name>
    <dbReference type="NCBI Taxonomy" id="1341156"/>
    <lineage>
        <taxon>Bacteria</taxon>
        <taxon>Bacillati</taxon>
        <taxon>Bacillota</taxon>
        <taxon>Clostridia</taxon>
        <taxon>Eubacteriales</taxon>
        <taxon>Oscillospiraceae</taxon>
        <taxon>Ruminococcus</taxon>
    </lineage>
</organism>
<keyword evidence="7" id="KW-1185">Reference proteome</keyword>
<name>A0A011VZR0_RUMAL</name>
<dbReference type="InterPro" id="IPR027417">
    <property type="entry name" value="P-loop_NTPase"/>
</dbReference>
<dbReference type="RefSeq" id="WP_037287506.1">
    <property type="nucleotide sequence ID" value="NZ_JEOB01000002.1"/>
</dbReference>
<dbReference type="PROSITE" id="PS50901">
    <property type="entry name" value="FTSK"/>
    <property type="match status" value="1"/>
</dbReference>
<proteinExistence type="predicted"/>
<dbReference type="Gene3D" id="3.40.50.300">
    <property type="entry name" value="P-loop containing nucleotide triphosphate hydrolases"/>
    <property type="match status" value="1"/>
</dbReference>
<keyword evidence="2 3" id="KW-0067">ATP-binding</keyword>
<evidence type="ECO:0000313" key="7">
    <source>
        <dbReference type="Proteomes" id="UP000021369"/>
    </source>
</evidence>
<gene>
    <name evidence="6" type="ORF">RASY3_10040</name>
</gene>
<dbReference type="InterPro" id="IPR002543">
    <property type="entry name" value="FtsK_dom"/>
</dbReference>
<evidence type="ECO:0000256" key="3">
    <source>
        <dbReference type="PROSITE-ProRule" id="PRU00289"/>
    </source>
</evidence>
<dbReference type="GO" id="GO:0005524">
    <property type="term" value="F:ATP binding"/>
    <property type="evidence" value="ECO:0007669"/>
    <property type="project" value="UniProtKB-UniRule"/>
</dbReference>
<evidence type="ECO:0000313" key="6">
    <source>
        <dbReference type="EMBL" id="EXM39998.1"/>
    </source>
</evidence>
<dbReference type="OrthoDB" id="9807790at2"/>
<feature type="transmembrane region" description="Helical" evidence="4">
    <location>
        <begin position="243"/>
        <end position="263"/>
    </location>
</feature>
<dbReference type="EMBL" id="JEOB01000002">
    <property type="protein sequence ID" value="EXM39998.1"/>
    <property type="molecule type" value="Genomic_DNA"/>
</dbReference>
<dbReference type="PATRIC" id="fig|1341156.4.peg.1309"/>
<keyword evidence="4" id="KW-0472">Membrane</keyword>
<keyword evidence="1 3" id="KW-0547">Nucleotide-binding</keyword>
<dbReference type="Proteomes" id="UP000021369">
    <property type="component" value="Unassembled WGS sequence"/>
</dbReference>
<accession>A0A011VZR0</accession>
<dbReference type="AlphaFoldDB" id="A0A011VZR0"/>
<dbReference type="GO" id="GO:0051301">
    <property type="term" value="P:cell division"/>
    <property type="evidence" value="ECO:0007669"/>
    <property type="project" value="UniProtKB-KW"/>
</dbReference>
<feature type="transmembrane region" description="Helical" evidence="4">
    <location>
        <begin position="204"/>
        <end position="222"/>
    </location>
</feature>
<keyword evidence="6" id="KW-0131">Cell cycle</keyword>
<evidence type="ECO:0000256" key="4">
    <source>
        <dbReference type="SAM" id="Phobius"/>
    </source>
</evidence>
<evidence type="ECO:0000259" key="5">
    <source>
        <dbReference type="PROSITE" id="PS50901"/>
    </source>
</evidence>
<evidence type="ECO:0000256" key="1">
    <source>
        <dbReference type="ARBA" id="ARBA00022741"/>
    </source>
</evidence>
<feature type="binding site" evidence="3">
    <location>
        <begin position="825"/>
        <end position="832"/>
    </location>
    <ligand>
        <name>ATP</name>
        <dbReference type="ChEBI" id="CHEBI:30616"/>
    </ligand>
</feature>
<evidence type="ECO:0000256" key="2">
    <source>
        <dbReference type="ARBA" id="ARBA00022840"/>
    </source>
</evidence>
<sequence length="1176" mass="133254">MKNNEIMVSARFSKKGDDSFVKSRELTFLVLKSITLRDLTEGIFYGLRKKAKSGFDYGDVDLSMTECFEIMKEYLQKYPFINIKYKSIGFTECKDIKQELITESCIDFNRIIADYNGAENVKIYDLTLEELGIVTASVLVFDLEAVKIAGPHIFTDSDDKQMTSPSYVVKEKNLEYNISTRDINVVEPSVIEIAPAGEYPKIEGGALGGSMLTSMISIFMGVGMRIGMRYMGGSAMASMGNSMIIMSVGMGLVSAATMLVNGITQRRKSIRNADDWVSNYESYILKKLKQIEDYQRQDIQYMKTVYPTVDKLFDGVRNVSDAIFSRSHNDDDYLMISLGQSRQIEPMFTISAEKKDEGLSEPITYRLEQIVNPTNDTHFVFRIDQPDEKARTKLRKQQRKLRKKDKKNGTTELKNIVDVNNSDELLLSELAYDLAHNDPADIGTTDNSSNGKSRVGFRYLRDYKNPRNLPPLLFEMKNCGALGVIYDPVSDDKVNSEGDPALNFIRHVVFELSYYHSPENLQFVFFFKRTDNIDERDRTIENYKYLPHTNELFGNSLSQFVFDKKSAGDVYSALFGIMNERSGSIKTNDDNGDGGDEKSEDQNFTQIVCIMFDDYDIKETVFSRFLPEPPKQGEDFKNQLGLSFIFLKDKKGMLPKYCSSMIELCIGPRGELTRRYNVLSRETLAHNSNAADTSSMVDKKRFESDYLFKDHFQYLDHNNNTCRVDVKKEFGTAYRQLSSLYYKRIAENGKVPDVVSLFEIWGIDQEAVTDDPAQSKVYTMIKDYWDSPQNDITKGLSVPIGKNEHGVTYLDMHQNGDGPHGLVAGTTGSGKSETLITYVIGCCMKYRPDELNFMLVDMKGGGFSDRLGNLPHLVGAVTNTTGEAEGIAPEYMLKRFLETLNAEIKRREVVLKELDTDNIDSYMRTRKTVLKYREEIQNGTRTLTSIKKEFINKDNRIKACDPENPEPKPLSHLLLIVDEFTELKRFSSESNDIDFIKDITTIARVGRTLGFHIILVSQNIEGAITEDIRVNSKARICLKVATRSASKDMIGTPDAAAATMPGHGRAYILVGTGSRYEYFQSAYTGANRNLSIKGDVNMTMVPECGGFDDSFYNSKKDNIRMAKQNKSVNEDDNQLNYIINTINALKDDYEPSIQLFLNPLKADVESVMDKTEWEGI</sequence>